<sequence>MVFVMAKTQYYTATSIDGYIADENNSLDWLFEVDEGTENPFGEFFEGVGAFAMGATTYEWILEHDNLLEEPQNWHDMYGDVPCWVFTHRDLPPVPDANVFMISGDVRRVHEAMLVAAQGKNVWLAGGGNLVSQFVAEGLLDEIILGIAPTILGEGIPLLRRRLLVDDLILTGVREVGQFAYLTYAVGEVARLGRHLAAETVARIPSLS</sequence>
<evidence type="ECO:0000259" key="1">
    <source>
        <dbReference type="Pfam" id="PF01872"/>
    </source>
</evidence>
<dbReference type="GO" id="GO:0009231">
    <property type="term" value="P:riboflavin biosynthetic process"/>
    <property type="evidence" value="ECO:0007669"/>
    <property type="project" value="InterPro"/>
</dbReference>
<dbReference type="PANTHER" id="PTHR38011">
    <property type="entry name" value="DIHYDROFOLATE REDUCTASE FAMILY PROTEIN (AFU_ORTHOLOGUE AFUA_8G06820)"/>
    <property type="match status" value="1"/>
</dbReference>
<reference evidence="2 3" key="1">
    <citation type="submission" date="2018-03" db="EMBL/GenBank/DDBJ databases">
        <title>Genomic Encyclopedia of Archaeal and Bacterial Type Strains, Phase II (KMG-II): from individual species to whole genera.</title>
        <authorList>
            <person name="Goeker M."/>
        </authorList>
    </citation>
    <scope>NUCLEOTIDE SEQUENCE [LARGE SCALE GENOMIC DNA]</scope>
    <source>
        <strain evidence="2 3">DSM 43146</strain>
    </source>
</reference>
<organism evidence="2 3">
    <name type="scientific">Actinoplanes italicus</name>
    <dbReference type="NCBI Taxonomy" id="113567"/>
    <lineage>
        <taxon>Bacteria</taxon>
        <taxon>Bacillati</taxon>
        <taxon>Actinomycetota</taxon>
        <taxon>Actinomycetes</taxon>
        <taxon>Micromonosporales</taxon>
        <taxon>Micromonosporaceae</taxon>
        <taxon>Actinoplanes</taxon>
    </lineage>
</organism>
<name>A0A2T0JGQ9_9ACTN</name>
<feature type="domain" description="Bacterial bifunctional deaminase-reductase C-terminal" evidence="1">
    <location>
        <begin position="10"/>
        <end position="174"/>
    </location>
</feature>
<dbReference type="EMBL" id="PVMZ01000043">
    <property type="protein sequence ID" value="PRX06622.1"/>
    <property type="molecule type" value="Genomic_DNA"/>
</dbReference>
<keyword evidence="3" id="KW-1185">Reference proteome</keyword>
<dbReference type="InterPro" id="IPR050765">
    <property type="entry name" value="Riboflavin_Biosynth_HTPR"/>
</dbReference>
<dbReference type="Gene3D" id="3.40.430.10">
    <property type="entry name" value="Dihydrofolate Reductase, subunit A"/>
    <property type="match status" value="1"/>
</dbReference>
<comment type="caution">
    <text evidence="2">The sequence shown here is derived from an EMBL/GenBank/DDBJ whole genome shotgun (WGS) entry which is preliminary data.</text>
</comment>
<dbReference type="Pfam" id="PF01872">
    <property type="entry name" value="RibD_C"/>
    <property type="match status" value="1"/>
</dbReference>
<gene>
    <name evidence="2" type="ORF">CLV67_1431</name>
</gene>
<accession>A0A2T0JGQ9</accession>
<dbReference type="SUPFAM" id="SSF53597">
    <property type="entry name" value="Dihydrofolate reductase-like"/>
    <property type="match status" value="1"/>
</dbReference>
<evidence type="ECO:0000313" key="2">
    <source>
        <dbReference type="EMBL" id="PRX06622.1"/>
    </source>
</evidence>
<protein>
    <submittedName>
        <fullName evidence="2">Dihydrofolate reductase</fullName>
    </submittedName>
</protein>
<dbReference type="Proteomes" id="UP000239415">
    <property type="component" value="Unassembled WGS sequence"/>
</dbReference>
<evidence type="ECO:0000313" key="3">
    <source>
        <dbReference type="Proteomes" id="UP000239415"/>
    </source>
</evidence>
<dbReference type="GO" id="GO:0008703">
    <property type="term" value="F:5-amino-6-(5-phosphoribosylamino)uracil reductase activity"/>
    <property type="evidence" value="ECO:0007669"/>
    <property type="project" value="InterPro"/>
</dbReference>
<dbReference type="InterPro" id="IPR024072">
    <property type="entry name" value="DHFR-like_dom_sf"/>
</dbReference>
<dbReference type="PANTHER" id="PTHR38011:SF11">
    <property type="entry name" value="2,5-DIAMINO-6-RIBOSYLAMINO-4(3H)-PYRIMIDINONE 5'-PHOSPHATE REDUCTASE"/>
    <property type="match status" value="1"/>
</dbReference>
<dbReference type="AlphaFoldDB" id="A0A2T0JGQ9"/>
<proteinExistence type="predicted"/>
<dbReference type="InterPro" id="IPR002734">
    <property type="entry name" value="RibDG_C"/>
</dbReference>